<keyword evidence="2" id="KW-0808">Transferase</keyword>
<dbReference type="GO" id="GO:0016747">
    <property type="term" value="F:acyltransferase activity, transferring groups other than amino-acyl groups"/>
    <property type="evidence" value="ECO:0007669"/>
    <property type="project" value="InterPro"/>
</dbReference>
<evidence type="ECO:0000313" key="3">
    <source>
        <dbReference type="Proteomes" id="UP000242501"/>
    </source>
</evidence>
<feature type="domain" description="N-acetyltransferase" evidence="1">
    <location>
        <begin position="1"/>
        <end position="160"/>
    </location>
</feature>
<organism evidence="2 3">
    <name type="scientific">Acinetobacter boissieri</name>
    <dbReference type="NCBI Taxonomy" id="1219383"/>
    <lineage>
        <taxon>Bacteria</taxon>
        <taxon>Pseudomonadati</taxon>
        <taxon>Pseudomonadota</taxon>
        <taxon>Gammaproteobacteria</taxon>
        <taxon>Moraxellales</taxon>
        <taxon>Moraxellaceae</taxon>
        <taxon>Acinetobacter</taxon>
    </lineage>
</organism>
<dbReference type="EMBL" id="FMYL01000005">
    <property type="protein sequence ID" value="SDB93024.1"/>
    <property type="molecule type" value="Genomic_DNA"/>
</dbReference>
<dbReference type="RefSeq" id="WP_092747934.1">
    <property type="nucleotide sequence ID" value="NZ_FMYL01000005.1"/>
</dbReference>
<name>A0A1G6HFT5_9GAMM</name>
<gene>
    <name evidence="2" type="ORF">SAMN05421733_105150</name>
</gene>
<dbReference type="SUPFAM" id="SSF55729">
    <property type="entry name" value="Acyl-CoA N-acyltransferases (Nat)"/>
    <property type="match status" value="1"/>
</dbReference>
<proteinExistence type="predicted"/>
<dbReference type="Proteomes" id="UP000242501">
    <property type="component" value="Unassembled WGS sequence"/>
</dbReference>
<dbReference type="PANTHER" id="PTHR43792">
    <property type="entry name" value="GNAT FAMILY, PUTATIVE (AFU_ORTHOLOGUE AFUA_3G00765)-RELATED-RELATED"/>
    <property type="match status" value="1"/>
</dbReference>
<dbReference type="Gene3D" id="3.40.630.30">
    <property type="match status" value="1"/>
</dbReference>
<dbReference type="AlphaFoldDB" id="A0A1G6HFT5"/>
<dbReference type="InterPro" id="IPR016181">
    <property type="entry name" value="Acyl_CoA_acyltransferase"/>
</dbReference>
<dbReference type="STRING" id="1219383.SAMN05421733_105150"/>
<dbReference type="PANTHER" id="PTHR43792:SF1">
    <property type="entry name" value="N-ACETYLTRANSFERASE DOMAIN-CONTAINING PROTEIN"/>
    <property type="match status" value="1"/>
</dbReference>
<protein>
    <submittedName>
        <fullName evidence="2">Protein N-acetyltransferase, RimJ/RimL family</fullName>
    </submittedName>
</protein>
<dbReference type="CDD" id="cd04301">
    <property type="entry name" value="NAT_SF"/>
    <property type="match status" value="1"/>
</dbReference>
<dbReference type="InterPro" id="IPR000182">
    <property type="entry name" value="GNAT_dom"/>
</dbReference>
<accession>A0A1G6HFT5</accession>
<reference evidence="3" key="1">
    <citation type="submission" date="2016-09" db="EMBL/GenBank/DDBJ databases">
        <authorList>
            <person name="Varghese N."/>
            <person name="Submissions S."/>
        </authorList>
    </citation>
    <scope>NUCLEOTIDE SEQUENCE [LARGE SCALE GENOMIC DNA]</scope>
    <source>
        <strain evidence="3">ANC 4422</strain>
    </source>
</reference>
<evidence type="ECO:0000313" key="2">
    <source>
        <dbReference type="EMBL" id="SDB93024.1"/>
    </source>
</evidence>
<keyword evidence="3" id="KW-1185">Reference proteome</keyword>
<sequence length="160" mass="18941">MKQIHVFTLHVEDAEKTFQPLKNKEIYHFISDIQYSHINELKKRYQCLVGGSLNNNERWLNWIVYQDDKKTVPVGTIQATILKDEQKAYVGYVMFKEFWNQGYGTAALNWLIQFLIENINIKSLEASVDMCNMYSIRLLEKFLFERVGTDGGDFIYRRDL</sequence>
<dbReference type="PROSITE" id="PS51186">
    <property type="entry name" value="GNAT"/>
    <property type="match status" value="1"/>
</dbReference>
<evidence type="ECO:0000259" key="1">
    <source>
        <dbReference type="PROSITE" id="PS51186"/>
    </source>
</evidence>
<dbReference type="Pfam" id="PF13302">
    <property type="entry name" value="Acetyltransf_3"/>
    <property type="match status" value="1"/>
</dbReference>
<dbReference type="InterPro" id="IPR051531">
    <property type="entry name" value="N-acetyltransferase"/>
</dbReference>
<dbReference type="OrthoDB" id="6293260at2"/>